<dbReference type="AlphaFoldDB" id="A0A4U5MJU7"/>
<name>A0A4U5MJU7_STECR</name>
<keyword evidence="1" id="KW-0732">Signal</keyword>
<protein>
    <submittedName>
        <fullName evidence="2">Uncharacterized protein</fullName>
    </submittedName>
</protein>
<sequence length="143" mass="16517">MKLSCLFLSIFLLISPAFSLKEPFKGCQIYNLLRSHVDCFFRVPIIKTGADLCEARQTDSIGLMSSSAFRSLDCTSKCINFYVNAYFHADPRFHESEKACGQLTKDGSAAARRCARHCKVCKLKKDEKPFQFYYYQRYVQQYC</sequence>
<dbReference type="EMBL" id="AZBU02000007">
    <property type="protein sequence ID" value="TKR69657.1"/>
    <property type="molecule type" value="Genomic_DNA"/>
</dbReference>
<reference evidence="2 3" key="2">
    <citation type="journal article" date="2019" name="G3 (Bethesda)">
        <title>Hybrid Assembly of the Genome of the Entomopathogenic Nematode Steinernema carpocapsae Identifies the X-Chromosome.</title>
        <authorList>
            <person name="Serra L."/>
            <person name="Macchietto M."/>
            <person name="Macias-Munoz A."/>
            <person name="McGill C.J."/>
            <person name="Rodriguez I.M."/>
            <person name="Rodriguez B."/>
            <person name="Murad R."/>
            <person name="Mortazavi A."/>
        </authorList>
    </citation>
    <scope>NUCLEOTIDE SEQUENCE [LARGE SCALE GENOMIC DNA]</scope>
    <source>
        <strain evidence="2 3">ALL</strain>
    </source>
</reference>
<proteinExistence type="predicted"/>
<keyword evidence="3" id="KW-1185">Reference proteome</keyword>
<evidence type="ECO:0000313" key="2">
    <source>
        <dbReference type="EMBL" id="TKR69657.1"/>
    </source>
</evidence>
<evidence type="ECO:0000313" key="3">
    <source>
        <dbReference type="Proteomes" id="UP000298663"/>
    </source>
</evidence>
<feature type="chain" id="PRO_5020824653" evidence="1">
    <location>
        <begin position="20"/>
        <end position="143"/>
    </location>
</feature>
<dbReference type="Proteomes" id="UP000298663">
    <property type="component" value="Unassembled WGS sequence"/>
</dbReference>
<organism evidence="2 3">
    <name type="scientific">Steinernema carpocapsae</name>
    <name type="common">Entomopathogenic nematode</name>
    <dbReference type="NCBI Taxonomy" id="34508"/>
    <lineage>
        <taxon>Eukaryota</taxon>
        <taxon>Metazoa</taxon>
        <taxon>Ecdysozoa</taxon>
        <taxon>Nematoda</taxon>
        <taxon>Chromadorea</taxon>
        <taxon>Rhabditida</taxon>
        <taxon>Tylenchina</taxon>
        <taxon>Panagrolaimomorpha</taxon>
        <taxon>Strongyloidoidea</taxon>
        <taxon>Steinernematidae</taxon>
        <taxon>Steinernema</taxon>
    </lineage>
</organism>
<reference evidence="2 3" key="1">
    <citation type="journal article" date="2015" name="Genome Biol.">
        <title>Comparative genomics of Steinernema reveals deeply conserved gene regulatory networks.</title>
        <authorList>
            <person name="Dillman A.R."/>
            <person name="Macchietto M."/>
            <person name="Porter C.F."/>
            <person name="Rogers A."/>
            <person name="Williams B."/>
            <person name="Antoshechkin I."/>
            <person name="Lee M.M."/>
            <person name="Goodwin Z."/>
            <person name="Lu X."/>
            <person name="Lewis E.E."/>
            <person name="Goodrich-Blair H."/>
            <person name="Stock S.P."/>
            <person name="Adams B.J."/>
            <person name="Sternberg P.W."/>
            <person name="Mortazavi A."/>
        </authorList>
    </citation>
    <scope>NUCLEOTIDE SEQUENCE [LARGE SCALE GENOMIC DNA]</scope>
    <source>
        <strain evidence="2 3">ALL</strain>
    </source>
</reference>
<comment type="caution">
    <text evidence="2">The sequence shown here is derived from an EMBL/GenBank/DDBJ whole genome shotgun (WGS) entry which is preliminary data.</text>
</comment>
<evidence type="ECO:0000256" key="1">
    <source>
        <dbReference type="SAM" id="SignalP"/>
    </source>
</evidence>
<gene>
    <name evidence="2" type="ORF">L596_021788</name>
</gene>
<feature type="signal peptide" evidence="1">
    <location>
        <begin position="1"/>
        <end position="19"/>
    </location>
</feature>
<accession>A0A4U5MJU7</accession>